<sequence>MRDNFPNKVIHGGLLQLGPDNYNKYITDYSASINPWPPETGWKPDFKRIKDYPDDTYTRLKEEISAYHRVKTENIAVGNGSVEIIRSLFKAVLNPGENVLTERHTFGEYRFSAELAGASCIHDPETPHRLRVICNPNNPSGEIVTRAEMLAIADECSEKEVMLYVDEAFMDLADSDESVTDCGYDNVIISRSLTKSFAIPGLRIGYGIGNPSLIKKIEAIRLPWTVNSFAEDFAISAVRNYDRLKNSRIKIRAERDYLCEGLKNLGLDYHPPSANYILFSTEILSSELTGKLLKKGFYVRDCTSFGLPRSIRIAVRKREENERLLEALKECLHS</sequence>
<accession>H1YZ43</accession>
<organism evidence="5 6">
    <name type="scientific">Methanoplanus limicola DSM 2279</name>
    <dbReference type="NCBI Taxonomy" id="937775"/>
    <lineage>
        <taxon>Archaea</taxon>
        <taxon>Methanobacteriati</taxon>
        <taxon>Methanobacteriota</taxon>
        <taxon>Stenosarchaea group</taxon>
        <taxon>Methanomicrobia</taxon>
        <taxon>Methanomicrobiales</taxon>
        <taxon>Methanomicrobiaceae</taxon>
        <taxon>Methanoplanus</taxon>
    </lineage>
</organism>
<dbReference type="EMBL" id="CM001436">
    <property type="protein sequence ID" value="EHQ34272.1"/>
    <property type="molecule type" value="Genomic_DNA"/>
</dbReference>
<dbReference type="OrthoDB" id="39225at2157"/>
<evidence type="ECO:0000259" key="4">
    <source>
        <dbReference type="Pfam" id="PF00155"/>
    </source>
</evidence>
<dbReference type="PANTHER" id="PTHR42885">
    <property type="entry name" value="HISTIDINOL-PHOSPHATE AMINOTRANSFERASE-RELATED"/>
    <property type="match status" value="1"/>
</dbReference>
<gene>
    <name evidence="5" type="ORF">Metlim_0119</name>
</gene>
<dbReference type="InterPro" id="IPR015424">
    <property type="entry name" value="PyrdxlP-dep_Trfase"/>
</dbReference>
<dbReference type="Gene3D" id="3.90.1150.10">
    <property type="entry name" value="Aspartate Aminotransferase, domain 1"/>
    <property type="match status" value="1"/>
</dbReference>
<name>H1YZ43_9EURY</name>
<dbReference type="AlphaFoldDB" id="H1YZ43"/>
<evidence type="ECO:0000256" key="1">
    <source>
        <dbReference type="ARBA" id="ARBA00001933"/>
    </source>
</evidence>
<comment type="similarity">
    <text evidence="3">Belongs to the class-I pyridoxal-phosphate-dependent aminotransferase family.</text>
</comment>
<dbReference type="RefSeq" id="WP_004075852.1">
    <property type="nucleotide sequence ID" value="NZ_CM001436.1"/>
</dbReference>
<keyword evidence="2" id="KW-0663">Pyridoxal phosphate</keyword>
<evidence type="ECO:0000256" key="2">
    <source>
        <dbReference type="ARBA" id="ARBA00022898"/>
    </source>
</evidence>
<dbReference type="GO" id="GO:0030170">
    <property type="term" value="F:pyridoxal phosphate binding"/>
    <property type="evidence" value="ECO:0007669"/>
    <property type="project" value="InterPro"/>
</dbReference>
<dbReference type="Pfam" id="PF00155">
    <property type="entry name" value="Aminotran_1_2"/>
    <property type="match status" value="1"/>
</dbReference>
<dbReference type="PATRIC" id="fig|937775.9.peg.140"/>
<keyword evidence="3 5" id="KW-0808">Transferase</keyword>
<evidence type="ECO:0000256" key="3">
    <source>
        <dbReference type="RuleBase" id="RU000481"/>
    </source>
</evidence>
<protein>
    <recommendedName>
        <fullName evidence="3">Aminotransferase</fullName>
        <ecNumber evidence="3">2.6.1.-</ecNumber>
    </recommendedName>
</protein>
<dbReference type="Gene3D" id="3.40.640.10">
    <property type="entry name" value="Type I PLP-dependent aspartate aminotransferase-like (Major domain)"/>
    <property type="match status" value="1"/>
</dbReference>
<dbReference type="EC" id="2.6.1.-" evidence="3"/>
<reference evidence="5 6" key="1">
    <citation type="submission" date="2011-10" db="EMBL/GenBank/DDBJ databases">
        <title>The Improved High-Quality Draft genome of Methanoplanus limicola DSM 2279.</title>
        <authorList>
            <consortium name="US DOE Joint Genome Institute (JGI-PGF)"/>
            <person name="Lucas S."/>
            <person name="Copeland A."/>
            <person name="Lapidus A."/>
            <person name="Glavina del Rio T."/>
            <person name="Dalin E."/>
            <person name="Tice H."/>
            <person name="Bruce D."/>
            <person name="Goodwin L."/>
            <person name="Pitluck S."/>
            <person name="Peters L."/>
            <person name="Mikhailova N."/>
            <person name="Lu M."/>
            <person name="Kyrpides N."/>
            <person name="Mavromatis K."/>
            <person name="Ivanova N."/>
            <person name="Markowitz V."/>
            <person name="Cheng J.-F."/>
            <person name="Hugenholtz P."/>
            <person name="Woyke T."/>
            <person name="Wu D."/>
            <person name="Wirth R."/>
            <person name="Brambilla E.-M."/>
            <person name="Klenk H.-P."/>
            <person name="Eisen J.A."/>
        </authorList>
    </citation>
    <scope>NUCLEOTIDE SEQUENCE [LARGE SCALE GENOMIC DNA]</scope>
    <source>
        <strain evidence="5 6">DSM 2279</strain>
    </source>
</reference>
<dbReference type="InterPro" id="IPR004838">
    <property type="entry name" value="NHTrfase_class1_PyrdxlP-BS"/>
</dbReference>
<dbReference type="CDD" id="cd00609">
    <property type="entry name" value="AAT_like"/>
    <property type="match status" value="1"/>
</dbReference>
<dbReference type="PANTHER" id="PTHR42885:SF1">
    <property type="entry name" value="THREONINE-PHOSPHATE DECARBOXYLASE"/>
    <property type="match status" value="1"/>
</dbReference>
<keyword evidence="3 5" id="KW-0032">Aminotransferase</keyword>
<evidence type="ECO:0000313" key="6">
    <source>
        <dbReference type="Proteomes" id="UP000005741"/>
    </source>
</evidence>
<dbReference type="InParanoid" id="H1YZ43"/>
<dbReference type="Proteomes" id="UP000005741">
    <property type="component" value="Chromosome"/>
</dbReference>
<dbReference type="GO" id="GO:0008483">
    <property type="term" value="F:transaminase activity"/>
    <property type="evidence" value="ECO:0007669"/>
    <property type="project" value="UniProtKB-KW"/>
</dbReference>
<evidence type="ECO:0000313" key="5">
    <source>
        <dbReference type="EMBL" id="EHQ34272.1"/>
    </source>
</evidence>
<dbReference type="HOGENOM" id="CLU_017584_3_2_2"/>
<proteinExistence type="inferred from homology"/>
<dbReference type="InterPro" id="IPR004839">
    <property type="entry name" value="Aminotransferase_I/II_large"/>
</dbReference>
<dbReference type="InterPro" id="IPR015422">
    <property type="entry name" value="PyrdxlP-dep_Trfase_small"/>
</dbReference>
<feature type="domain" description="Aminotransferase class I/classII large" evidence="4">
    <location>
        <begin position="46"/>
        <end position="328"/>
    </location>
</feature>
<dbReference type="SUPFAM" id="SSF53383">
    <property type="entry name" value="PLP-dependent transferases"/>
    <property type="match status" value="1"/>
</dbReference>
<keyword evidence="6" id="KW-1185">Reference proteome</keyword>
<dbReference type="STRING" id="937775.Metlim_0119"/>
<comment type="cofactor">
    <cofactor evidence="1 3">
        <name>pyridoxal 5'-phosphate</name>
        <dbReference type="ChEBI" id="CHEBI:597326"/>
    </cofactor>
</comment>
<dbReference type="InterPro" id="IPR015421">
    <property type="entry name" value="PyrdxlP-dep_Trfase_major"/>
</dbReference>
<dbReference type="PROSITE" id="PS00105">
    <property type="entry name" value="AA_TRANSFER_CLASS_1"/>
    <property type="match status" value="1"/>
</dbReference>